<dbReference type="PANTHER" id="PTHR45589">
    <property type="entry name" value="WD REPEAT DOMAIN 62, ISOFORM G"/>
    <property type="match status" value="1"/>
</dbReference>
<feature type="compositionally biased region" description="Basic and acidic residues" evidence="1">
    <location>
        <begin position="1013"/>
        <end position="1022"/>
    </location>
</feature>
<dbReference type="EMBL" id="NPHW01005686">
    <property type="protein sequence ID" value="OXV06495.1"/>
    <property type="molecule type" value="Genomic_DNA"/>
</dbReference>
<feature type="region of interest" description="Disordered" evidence="1">
    <location>
        <begin position="1001"/>
        <end position="1062"/>
    </location>
</feature>
<dbReference type="SUPFAM" id="SSF50978">
    <property type="entry name" value="WD40 repeat-like"/>
    <property type="match status" value="2"/>
</dbReference>
<dbReference type="Pfam" id="PF00400">
    <property type="entry name" value="WD40"/>
    <property type="match status" value="3"/>
</dbReference>
<evidence type="ECO:0000313" key="2">
    <source>
        <dbReference type="EMBL" id="OXV06495.1"/>
    </source>
</evidence>
<dbReference type="InterPro" id="IPR001680">
    <property type="entry name" value="WD40_rpt"/>
</dbReference>
<evidence type="ECO:0000256" key="1">
    <source>
        <dbReference type="SAM" id="MobiDB-lite"/>
    </source>
</evidence>
<dbReference type="InterPro" id="IPR015943">
    <property type="entry name" value="WD40/YVTN_repeat-like_dom_sf"/>
</dbReference>
<dbReference type="OrthoDB" id="6252103at2759"/>
<comment type="caution">
    <text evidence="2">The sequence shown here is derived from an EMBL/GenBank/DDBJ whole genome shotgun (WGS) entry which is preliminary data.</text>
</comment>
<dbReference type="PANTHER" id="PTHR45589:SF1">
    <property type="entry name" value="WD REPEAT DOMAIN 62, ISOFORM G"/>
    <property type="match status" value="1"/>
</dbReference>
<feature type="compositionally biased region" description="Polar residues" evidence="1">
    <location>
        <begin position="875"/>
        <end position="884"/>
    </location>
</feature>
<sequence>MANNIPWSGKTKFAGPGASLKITPSNSPVLRSATRSPQKPTPCQSTLSLQTVIGTTTTTPNGFSSHEPTRSFALCAGSAAILAEIDIDLNINQRFFRARPTATAVNPVISFYSQSTPPTTPETRRPSLAARSGTNVNFYGASPGGDWTDATNSRTWSSRERIKAVSSVEISPNGRFLAVGEKTGYNPRVLIFSTAKDSPLDIPLTILTEHTFGVRSLAFSSNSQYLATLGDMNDGFLFVWTVHLRSGAAKLHSTNKCTSFVRDMCWMGHTLITVGIRHVKVWRLADATPGSPTKLRSNADSYANSPCPAPKALSGRNCLLGSMSDATFTCVASLSDSEAVVCSDTGAVCFLDDTEGAQKLSLVLQVDFGITSIAIDAESGAIWLGGRGRRTQKVQVEELRGLKSNASMSPAPRDRDVGVTKGKNPAIVSMGLLATHIVTVDSTRAIHVCPIDALNNEHEQGCMEASMPAHRDAVLGIGAVKQPNRHDADFFTWSSGGTVNFWNRHGKCQAMQKIELEQPCAGDDESVNELKVLRAMEDMESFISGDRYGVIRVLSSQPWRCINEIRAHGAEVTDIAVQSSSGGCVVASCGRDRMVQLFKKSEERFELIQTMDDHVGAVGRLLFMNDGEKLLSCSADRTVIIRERIARDGDGGAMIAFVLSKVITLKFSPISMTPTPDDPDTLILSTIDRQIHKFDVPSGRHIHSFKASDPDTNDTVVMSSLTLSCEVPGQSPRILLGVSTTDKSIRVYDLERDTLLTREFGHTEGVSDVMLLENRTSDSKTVIKRTLISTGLDGIVMIWDLSVQQQQLQELSQPNIREEDATPVKELTAVKPPLRRILSRTELAAFQPTPTPVGEQSPPRIRKKGSRYTLAPPITNGNMTNGDSISVAPRSLSVNRRAPISSLSEAGDRTPSPPSPKSKSISGLNINIASSLRRPSLDFRPRTKTSGASEFGSLNMSTEQVCRTLRAYRKKLNSSTEYPRVAKELERELDHTIRALGERAKRIHANAETETDSSGKENERKLMSTAGKPTNVARRVPSTPNLSKQGSRIPSRSRSLDADGEG</sequence>
<dbReference type="InterPro" id="IPR036322">
    <property type="entry name" value="WD40_repeat_dom_sf"/>
</dbReference>
<dbReference type="SMART" id="SM00320">
    <property type="entry name" value="WD40"/>
    <property type="match status" value="8"/>
</dbReference>
<reference evidence="2 3" key="1">
    <citation type="journal article" date="2015" name="Environ. Microbiol.">
        <title>Metagenome sequence of Elaphomyces granulatus from sporocarp tissue reveals Ascomycota ectomycorrhizal fingerprints of genome expansion and a Proteobacteria-rich microbiome.</title>
        <authorList>
            <person name="Quandt C.A."/>
            <person name="Kohler A."/>
            <person name="Hesse C.N."/>
            <person name="Sharpton T.J."/>
            <person name="Martin F."/>
            <person name="Spatafora J.W."/>
        </authorList>
    </citation>
    <scope>NUCLEOTIDE SEQUENCE [LARGE SCALE GENOMIC DNA]</scope>
    <source>
        <strain evidence="2 3">OSC145934</strain>
    </source>
</reference>
<name>A0A232LQQ0_9EURO</name>
<dbReference type="Proteomes" id="UP000243515">
    <property type="component" value="Unassembled WGS sequence"/>
</dbReference>
<feature type="region of interest" description="Disordered" evidence="1">
    <location>
        <begin position="24"/>
        <end position="44"/>
    </location>
</feature>
<feature type="compositionally biased region" description="Polar residues" evidence="1">
    <location>
        <begin position="1038"/>
        <end position="1053"/>
    </location>
</feature>
<keyword evidence="3" id="KW-1185">Reference proteome</keyword>
<gene>
    <name evidence="2" type="ORF">Egran_05738</name>
</gene>
<proteinExistence type="predicted"/>
<accession>A0A232LQQ0</accession>
<feature type="region of interest" description="Disordered" evidence="1">
    <location>
        <begin position="932"/>
        <end position="951"/>
    </location>
</feature>
<dbReference type="AlphaFoldDB" id="A0A232LQQ0"/>
<evidence type="ECO:0000313" key="3">
    <source>
        <dbReference type="Proteomes" id="UP000243515"/>
    </source>
</evidence>
<protein>
    <submittedName>
        <fullName evidence="2">Uncharacterized protein</fullName>
    </submittedName>
</protein>
<dbReference type="InterPro" id="IPR052779">
    <property type="entry name" value="WDR62"/>
</dbReference>
<organism evidence="2 3">
    <name type="scientific">Elaphomyces granulatus</name>
    <dbReference type="NCBI Taxonomy" id="519963"/>
    <lineage>
        <taxon>Eukaryota</taxon>
        <taxon>Fungi</taxon>
        <taxon>Dikarya</taxon>
        <taxon>Ascomycota</taxon>
        <taxon>Pezizomycotina</taxon>
        <taxon>Eurotiomycetes</taxon>
        <taxon>Eurotiomycetidae</taxon>
        <taxon>Eurotiales</taxon>
        <taxon>Elaphomycetaceae</taxon>
        <taxon>Elaphomyces</taxon>
    </lineage>
</organism>
<dbReference type="Gene3D" id="2.130.10.10">
    <property type="entry name" value="YVTN repeat-like/Quinoprotein amine dehydrogenase"/>
    <property type="match status" value="3"/>
</dbReference>
<feature type="region of interest" description="Disordered" evidence="1">
    <location>
        <begin position="843"/>
        <end position="927"/>
    </location>
</feature>